<evidence type="ECO:0000313" key="12">
    <source>
        <dbReference type="Proteomes" id="UP000077037"/>
    </source>
</evidence>
<dbReference type="Gene3D" id="3.10.20.310">
    <property type="entry name" value="membrane protein fhac"/>
    <property type="match status" value="1"/>
</dbReference>
<dbReference type="Pfam" id="PF08479">
    <property type="entry name" value="POTRA_2"/>
    <property type="match status" value="1"/>
</dbReference>
<evidence type="ECO:0000259" key="10">
    <source>
        <dbReference type="PROSITE" id="PS51779"/>
    </source>
</evidence>
<feature type="chain" id="PRO_5007615731" evidence="9">
    <location>
        <begin position="35"/>
        <end position="526"/>
    </location>
</feature>
<dbReference type="GO" id="GO:0046819">
    <property type="term" value="P:protein secretion by the type V secretion system"/>
    <property type="evidence" value="ECO:0007669"/>
    <property type="project" value="TreeGrafter"/>
</dbReference>
<comment type="subcellular location">
    <subcellularLocation>
        <location evidence="1">Cell outer membrane</location>
    </subcellularLocation>
</comment>
<dbReference type="PROSITE" id="PS51779">
    <property type="entry name" value="POTRA"/>
    <property type="match status" value="1"/>
</dbReference>
<evidence type="ECO:0000256" key="1">
    <source>
        <dbReference type="ARBA" id="ARBA00004442"/>
    </source>
</evidence>
<dbReference type="Gene3D" id="2.40.160.50">
    <property type="entry name" value="membrane protein fhac: a member of the omp85/tpsb transporter family"/>
    <property type="match status" value="1"/>
</dbReference>
<protein>
    <submittedName>
        <fullName evidence="11">Hemolysin activation/secretion protein</fullName>
    </submittedName>
</protein>
<comment type="similarity">
    <text evidence="2">Belongs to the TPS (TC 1.B.20) family.</text>
</comment>
<feature type="domain" description="POTRA" evidence="10">
    <location>
        <begin position="39"/>
        <end position="115"/>
    </location>
</feature>
<dbReference type="InterPro" id="IPR051544">
    <property type="entry name" value="TPS_OM_transporter"/>
</dbReference>
<evidence type="ECO:0000256" key="2">
    <source>
        <dbReference type="ARBA" id="ARBA00009055"/>
    </source>
</evidence>
<sequence length="526" mass="57175">MSTKQFSVRLASCALGVSLALATLAAAAQTQANAAQASVMVSSVTFSGNKAYTSGQLSAIIANDIGRPLTLEGMRGLAAKIEAHYHAQGYPLVKVVVPQQEFGNNRALQLTVLEGWLGNITVQNNPRFPSYRVERALAAEGVVQGQPFALEQIERALTRLNRLSGITVTSRLQPGTQAGSTDLFVDVTEANRITGMVEVNNYGSENTGRWRLIPRVNFEDLTGRGDELGFVGMKSLGAGDLKYGSVMYSLPVNALGTKVMGYYSKGNVNVGKEYQVLDIKGDNSGWGLGVSHDFVRSARRIYTAEAWFESSDLEQKMLSTTTSKDEIRKLRFGLTFDDTGLSGRTLAQLQVHYGLGDALGGMDDNSPMSSRAYSRADNKFTKFTFDLARIERLSSRWTLTPRLSGQYSTAPLVSAEQWAIGGVSSVAGYVPSYYAGDSGYLASLEARFQVLPESSRYQAFARVDHGRIFIRTPFINQDSNAHLTGATLGVQALPIDSVELRLEVTTPLGDRDGKGEAVYAQARYRF</sequence>
<dbReference type="GO" id="GO:0009279">
    <property type="term" value="C:cell outer membrane"/>
    <property type="evidence" value="ECO:0007669"/>
    <property type="project" value="UniProtKB-SubCell"/>
</dbReference>
<proteinExistence type="inferred from homology"/>
<dbReference type="InterPro" id="IPR005565">
    <property type="entry name" value="Hemolysn_activator_HlyB_C"/>
</dbReference>
<dbReference type="RefSeq" id="WP_066421116.1">
    <property type="nucleotide sequence ID" value="NZ_FKBS01000029.1"/>
</dbReference>
<feature type="signal peptide" evidence="9">
    <location>
        <begin position="1"/>
        <end position="34"/>
    </location>
</feature>
<accession>A0A157RNC0</accession>
<dbReference type="PANTHER" id="PTHR34597:SF3">
    <property type="entry name" value="OUTER MEMBRANE TRANSPORTER CDIB"/>
    <property type="match status" value="1"/>
</dbReference>
<keyword evidence="3" id="KW-0813">Transport</keyword>
<dbReference type="GO" id="GO:0098046">
    <property type="term" value="C:type V protein secretion system complex"/>
    <property type="evidence" value="ECO:0007669"/>
    <property type="project" value="TreeGrafter"/>
</dbReference>
<keyword evidence="7" id="KW-0472">Membrane</keyword>
<dbReference type="InterPro" id="IPR034746">
    <property type="entry name" value="POTRA"/>
</dbReference>
<dbReference type="OrthoDB" id="572300at2"/>
<dbReference type="AlphaFoldDB" id="A0A157RNC0"/>
<dbReference type="Pfam" id="PF03865">
    <property type="entry name" value="ShlB"/>
    <property type="match status" value="1"/>
</dbReference>
<evidence type="ECO:0000256" key="5">
    <source>
        <dbReference type="ARBA" id="ARBA00022692"/>
    </source>
</evidence>
<dbReference type="InterPro" id="IPR013686">
    <property type="entry name" value="Polypept-transport_assoc_ShlB"/>
</dbReference>
<evidence type="ECO:0000256" key="4">
    <source>
        <dbReference type="ARBA" id="ARBA00022452"/>
    </source>
</evidence>
<dbReference type="Proteomes" id="UP000077037">
    <property type="component" value="Unassembled WGS sequence"/>
</dbReference>
<reference evidence="11 12" key="1">
    <citation type="submission" date="2016-03" db="EMBL/GenBank/DDBJ databases">
        <authorList>
            <consortium name="Pathogen Informatics"/>
        </authorList>
    </citation>
    <scope>NUCLEOTIDE SEQUENCE [LARGE SCALE GENOMIC DNA]</scope>
    <source>
        <strain evidence="11 12">NCTC13364</strain>
    </source>
</reference>
<evidence type="ECO:0000256" key="7">
    <source>
        <dbReference type="ARBA" id="ARBA00023136"/>
    </source>
</evidence>
<gene>
    <name evidence="11" type="primary">hxuB_3</name>
    <name evidence="11" type="ORF">SAMEA1982600_05279</name>
</gene>
<name>A0A157RNC0_9BORD</name>
<dbReference type="EMBL" id="FKBS01000029">
    <property type="protein sequence ID" value="SAI59405.1"/>
    <property type="molecule type" value="Genomic_DNA"/>
</dbReference>
<evidence type="ECO:0000313" key="11">
    <source>
        <dbReference type="EMBL" id="SAI59405.1"/>
    </source>
</evidence>
<dbReference type="GO" id="GO:0008320">
    <property type="term" value="F:protein transmembrane transporter activity"/>
    <property type="evidence" value="ECO:0007669"/>
    <property type="project" value="TreeGrafter"/>
</dbReference>
<organism evidence="11 12">
    <name type="scientific">Bordetella ansorpii</name>
    <dbReference type="NCBI Taxonomy" id="288768"/>
    <lineage>
        <taxon>Bacteria</taxon>
        <taxon>Pseudomonadati</taxon>
        <taxon>Pseudomonadota</taxon>
        <taxon>Betaproteobacteria</taxon>
        <taxon>Burkholderiales</taxon>
        <taxon>Alcaligenaceae</taxon>
        <taxon>Bordetella</taxon>
    </lineage>
</organism>
<keyword evidence="4" id="KW-1134">Transmembrane beta strand</keyword>
<keyword evidence="8" id="KW-0998">Cell outer membrane</keyword>
<evidence type="ECO:0000256" key="6">
    <source>
        <dbReference type="ARBA" id="ARBA00022927"/>
    </source>
</evidence>
<dbReference type="PANTHER" id="PTHR34597">
    <property type="entry name" value="SLR1661 PROTEIN"/>
    <property type="match status" value="1"/>
</dbReference>
<keyword evidence="9" id="KW-0732">Signal</keyword>
<keyword evidence="6" id="KW-0653">Protein transport</keyword>
<keyword evidence="5" id="KW-0812">Transmembrane</keyword>
<evidence type="ECO:0000256" key="9">
    <source>
        <dbReference type="SAM" id="SignalP"/>
    </source>
</evidence>
<evidence type="ECO:0000256" key="3">
    <source>
        <dbReference type="ARBA" id="ARBA00022448"/>
    </source>
</evidence>
<evidence type="ECO:0000256" key="8">
    <source>
        <dbReference type="ARBA" id="ARBA00023237"/>
    </source>
</evidence>